<proteinExistence type="predicted"/>
<dbReference type="RefSeq" id="WP_074834175.1">
    <property type="nucleotide sequence ID" value="NZ_FOAT01000012.1"/>
</dbReference>
<dbReference type="SMART" id="SM00471">
    <property type="entry name" value="HDc"/>
    <property type="match status" value="1"/>
</dbReference>
<evidence type="ECO:0000313" key="4">
    <source>
        <dbReference type="Proteomes" id="UP000186015"/>
    </source>
</evidence>
<dbReference type="Pfam" id="PF13487">
    <property type="entry name" value="HD_5"/>
    <property type="match status" value="1"/>
</dbReference>
<feature type="transmembrane region" description="Helical" evidence="1">
    <location>
        <begin position="12"/>
        <end position="29"/>
    </location>
</feature>
<name>A0A1H7MJV7_RUMAL</name>
<dbReference type="Gene3D" id="1.10.3210.10">
    <property type="entry name" value="Hypothetical protein af1432"/>
    <property type="match status" value="1"/>
</dbReference>
<dbReference type="Proteomes" id="UP000186015">
    <property type="component" value="Unassembled WGS sequence"/>
</dbReference>
<dbReference type="AlphaFoldDB" id="A0A1H7MJV7"/>
<feature type="transmembrane region" description="Helical" evidence="1">
    <location>
        <begin position="150"/>
        <end position="168"/>
    </location>
</feature>
<feature type="domain" description="HD-GYP" evidence="2">
    <location>
        <begin position="247"/>
        <end position="441"/>
    </location>
</feature>
<keyword evidence="1" id="KW-0812">Transmembrane</keyword>
<organism evidence="3 4">
    <name type="scientific">Ruminococcus albus</name>
    <dbReference type="NCBI Taxonomy" id="1264"/>
    <lineage>
        <taxon>Bacteria</taxon>
        <taxon>Bacillati</taxon>
        <taxon>Bacillota</taxon>
        <taxon>Clostridia</taxon>
        <taxon>Eubacteriales</taxon>
        <taxon>Oscillospiraceae</taxon>
        <taxon>Ruminococcus</taxon>
    </lineage>
</organism>
<reference evidence="3 4" key="1">
    <citation type="submission" date="2016-10" db="EMBL/GenBank/DDBJ databases">
        <authorList>
            <person name="de Groot N.N."/>
        </authorList>
    </citation>
    <scope>NUCLEOTIDE SEQUENCE [LARGE SCALE GENOMIC DNA]</scope>
    <source>
        <strain evidence="3 4">KH2T6</strain>
    </source>
</reference>
<feature type="transmembrane region" description="Helical" evidence="1">
    <location>
        <begin position="68"/>
        <end position="94"/>
    </location>
</feature>
<gene>
    <name evidence="3" type="ORF">SAMN05216469_1123</name>
</gene>
<evidence type="ECO:0000313" key="3">
    <source>
        <dbReference type="EMBL" id="SEL11178.1"/>
    </source>
</evidence>
<dbReference type="OrthoDB" id="9804747at2"/>
<accession>A0A1H7MJV7</accession>
<evidence type="ECO:0000256" key="1">
    <source>
        <dbReference type="SAM" id="Phobius"/>
    </source>
</evidence>
<dbReference type="SUPFAM" id="SSF109604">
    <property type="entry name" value="HD-domain/PDEase-like"/>
    <property type="match status" value="1"/>
</dbReference>
<dbReference type="InterPro" id="IPR003607">
    <property type="entry name" value="HD/PDEase_dom"/>
</dbReference>
<feature type="transmembrane region" description="Helical" evidence="1">
    <location>
        <begin position="180"/>
        <end position="199"/>
    </location>
</feature>
<feature type="transmembrane region" description="Helical" evidence="1">
    <location>
        <begin position="114"/>
        <end position="138"/>
    </location>
</feature>
<evidence type="ECO:0000259" key="2">
    <source>
        <dbReference type="PROSITE" id="PS51832"/>
    </source>
</evidence>
<keyword evidence="1" id="KW-0472">Membrane</keyword>
<sequence>MMALIRDHQLNIMLFLCGCCGILILLLLLTRSISPRRKRDILLMEVIALFLLWFDRLAYIYAGDETMTAYYMVRISNFVVFFLTPAEVFGFYRYLGGILMEEAKLEELPKRMKIVGSITILGMMLAVVSAMTDLYYYFDESNLYHRGSGFLIAYITPVVTPVILYTVIIQYRNLFSKQMFITLTLYLFVPIICGILQIFTYGISIVNMSMVAVSVSLYISTYIDINDTVERMHELEIEYMQSEQKRMQKIFDQTATAFVSAVEKKDDYLKGSSVRVAEYARMIAKMSGKSEECCEKAYYAALLHDVGLIGVPDSVINNTSPETADTELLRQKPLIGREILSCITEYPYLSIAAHYSHERYNGTGYPDGLKGTDIPEIARIVAVADAYVSMTTKKRYRGARPDFVAREAFVKGSGEQFDPTFAEIMVKIIDKNIKNDSGEGRPVMETSLSCGEYRDSISLGVSVESDTKIISFDCVPNKEGDNVFSAPSIILFDSFDDRVHRNEKTIKEYHYFEYGEFWFNEYMISTGIRRIEVTKMDKKENAAGNRYNVSAAKYEDHIRLVMGSPQCTKEMIIALPDGSRSAYIGITGEHCDITDIKVETTGFTVSEGDIPRIAKTINYTDHIESDLKNIQVDRTRSVSTEGIEIDHKFKLAFHTMSLPGANLIWHCPYIVLFCSDDGLVNGANYHEYALIKLNGENEEINSLGQNSFYVKKNEGFPGWDVWKENNRKGMECEVYFERRNNSVIVRTNNLGIEIECITTVDQSAKVYAALTGDQVALTDIRFL</sequence>
<dbReference type="PROSITE" id="PS51257">
    <property type="entry name" value="PROKAR_LIPOPROTEIN"/>
    <property type="match status" value="1"/>
</dbReference>
<dbReference type="EMBL" id="FOAT01000012">
    <property type="protein sequence ID" value="SEL11178.1"/>
    <property type="molecule type" value="Genomic_DNA"/>
</dbReference>
<dbReference type="PROSITE" id="PS51832">
    <property type="entry name" value="HD_GYP"/>
    <property type="match status" value="1"/>
</dbReference>
<keyword evidence="1" id="KW-1133">Transmembrane helix</keyword>
<feature type="transmembrane region" description="Helical" evidence="1">
    <location>
        <begin position="41"/>
        <end position="62"/>
    </location>
</feature>
<protein>
    <submittedName>
        <fullName evidence="3">HD domain-containing protein</fullName>
    </submittedName>
</protein>
<dbReference type="CDD" id="cd00077">
    <property type="entry name" value="HDc"/>
    <property type="match status" value="1"/>
</dbReference>
<dbReference type="InterPro" id="IPR037522">
    <property type="entry name" value="HD_GYP_dom"/>
</dbReference>
<dbReference type="PANTHER" id="PTHR43155:SF2">
    <property type="entry name" value="CYCLIC DI-GMP PHOSPHODIESTERASE PA4108"/>
    <property type="match status" value="1"/>
</dbReference>
<dbReference type="PANTHER" id="PTHR43155">
    <property type="entry name" value="CYCLIC DI-GMP PHOSPHODIESTERASE PA4108-RELATED"/>
    <property type="match status" value="1"/>
</dbReference>